<organism evidence="10 11">
    <name type="scientific">Pseudoprevotella muciniphila</name>
    <dbReference type="NCBI Taxonomy" id="2133944"/>
    <lineage>
        <taxon>Bacteria</taxon>
        <taxon>Pseudomonadati</taxon>
        <taxon>Bacteroidota</taxon>
        <taxon>Bacteroidia</taxon>
        <taxon>Bacteroidales</taxon>
        <taxon>Prevotellaceae</taxon>
        <taxon>Pseudoprevotella</taxon>
    </lineage>
</organism>
<keyword evidence="6 8" id="KW-1133">Transmembrane helix</keyword>
<keyword evidence="3" id="KW-0813">Transport</keyword>
<evidence type="ECO:0000256" key="6">
    <source>
        <dbReference type="ARBA" id="ARBA00022989"/>
    </source>
</evidence>
<protein>
    <submittedName>
        <fullName evidence="10">Sodium:proton antiporter</fullName>
    </submittedName>
</protein>
<dbReference type="GO" id="GO:0008324">
    <property type="term" value="F:monoatomic cation transmembrane transporter activity"/>
    <property type="evidence" value="ECO:0007669"/>
    <property type="project" value="InterPro"/>
</dbReference>
<dbReference type="Pfam" id="PF02080">
    <property type="entry name" value="TrkA_C"/>
    <property type="match status" value="2"/>
</dbReference>
<evidence type="ECO:0000256" key="4">
    <source>
        <dbReference type="ARBA" id="ARBA00022538"/>
    </source>
</evidence>
<comment type="subcellular location">
    <subcellularLocation>
        <location evidence="1">Membrane</location>
        <topology evidence="1">Multi-pass membrane protein</topology>
    </subcellularLocation>
</comment>
<keyword evidence="5 8" id="KW-0812">Transmembrane</keyword>
<dbReference type="PROSITE" id="PS51202">
    <property type="entry name" value="RCK_C"/>
    <property type="match status" value="1"/>
</dbReference>
<sequence length="751" mass="82858">MPSLITDLALILIVAGIVTILFKRLKQPLVLGYIVAGFLVGPNMTYMPTITDAATVKVWSDIGVIFLMFSLGLEFSFKKILKMGSAPIIAATSVMLCMFGVGNAVGRLFGWAEMDAMFLGGMLAMSSTTIIYKALDDLGMRSKKFAGEVLSVLILEDILGILLMVLLSAMAVSREFQGGELVASMLKLAFFLILWFIVGIFIVPLVLKRAQKWITNEMLLIVSIGLCFLMVVLADQAGYSEAFGAFMMGSILAETIEAEKIEKVVTPLKDLFGAIFFVSVGMMVEPAVLVEYWLPILCLVIAVVVGQAIFGTTSFLISGQSLKISMQCGFSLAQIGEFAFIIASLGVSLGVTGKFLYPVVVAVSIITTFFTPYMIKAAEPAYGFLERVLPDKVISRFSERDSRKTGGQAGDGTEGNVRSHWRAHLINVAVQVAIYAVLCFAAIGIGLNALLPICRNTFTHWPGNAICGLTIFFVVAPFLRAIVMRSTKTPHTRFIHRQKGIHPWLLLLLFIARSALAVYFIYYIINYLSPYASWLHVLIAIALLVGIVISRRVKLMSIRLERTFINNLRMRDFKSAQARPAYARRLYAHDVYTVVMEVPQNSKWAGKTLRDLNFSRVDGVMIAAIVRGNTKQNVPDADAMIFPGDRLTVISDDSGIQRFKERLEAEVTEQDTIFSNEQMIYGRLNIKDHPEFIGKTVGESGIRENYQCLIVGFLTPNGSLDIPFAGRVMQPTDTIWLVGEPKDLKALGAKR</sequence>
<evidence type="ECO:0000256" key="2">
    <source>
        <dbReference type="ARBA" id="ARBA00005551"/>
    </source>
</evidence>
<dbReference type="InterPro" id="IPR038770">
    <property type="entry name" value="Na+/solute_symporter_sf"/>
</dbReference>
<dbReference type="Proteomes" id="UP000249375">
    <property type="component" value="Chromosome"/>
</dbReference>
<dbReference type="AlphaFoldDB" id="A0A5P8E5M1"/>
<evidence type="ECO:0000256" key="7">
    <source>
        <dbReference type="ARBA" id="ARBA00023136"/>
    </source>
</evidence>
<feature type="domain" description="RCK C-terminal" evidence="9">
    <location>
        <begin position="581"/>
        <end position="665"/>
    </location>
</feature>
<feature type="transmembrane region" description="Helical" evidence="8">
    <location>
        <begin position="116"/>
        <end position="135"/>
    </location>
</feature>
<dbReference type="SUPFAM" id="SSF116726">
    <property type="entry name" value="TrkA C-terminal domain-like"/>
    <property type="match status" value="2"/>
</dbReference>
<feature type="transmembrane region" description="Helical" evidence="8">
    <location>
        <begin position="219"/>
        <end position="239"/>
    </location>
</feature>
<dbReference type="EMBL" id="CP033459">
    <property type="protein sequence ID" value="QFQ12261.1"/>
    <property type="molecule type" value="Genomic_DNA"/>
</dbReference>
<feature type="transmembrane region" description="Helical" evidence="8">
    <location>
        <begin position="329"/>
        <end position="349"/>
    </location>
</feature>
<feature type="transmembrane region" description="Helical" evidence="8">
    <location>
        <begin position="292"/>
        <end position="317"/>
    </location>
</feature>
<keyword evidence="4" id="KW-0406">Ion transport</keyword>
<dbReference type="GO" id="GO:1902600">
    <property type="term" value="P:proton transmembrane transport"/>
    <property type="evidence" value="ECO:0007669"/>
    <property type="project" value="InterPro"/>
</dbReference>
<comment type="similarity">
    <text evidence="2">Belongs to the monovalent cation:proton antiporter 2 (CPA2) transporter (TC 2.A.37) family.</text>
</comment>
<evidence type="ECO:0000256" key="1">
    <source>
        <dbReference type="ARBA" id="ARBA00004141"/>
    </source>
</evidence>
<dbReference type="InterPro" id="IPR036721">
    <property type="entry name" value="RCK_C_sf"/>
</dbReference>
<keyword evidence="7 8" id="KW-0472">Membrane</keyword>
<dbReference type="KEGG" id="alq:C7Y71_004070"/>
<accession>A0A5P8E5M1</accession>
<reference evidence="10 11" key="1">
    <citation type="submission" date="2018-11" db="EMBL/GenBank/DDBJ databases">
        <authorList>
            <person name="Na S.W."/>
            <person name="Baik M."/>
        </authorList>
    </citation>
    <scope>NUCLEOTIDE SEQUENCE [LARGE SCALE GENOMIC DNA]</scope>
    <source>
        <strain evidence="10 11">E39</strain>
    </source>
</reference>
<dbReference type="GO" id="GO:0015297">
    <property type="term" value="F:antiporter activity"/>
    <property type="evidence" value="ECO:0007669"/>
    <property type="project" value="InterPro"/>
</dbReference>
<dbReference type="OrthoDB" id="9781411at2"/>
<feature type="transmembrane region" description="Helical" evidence="8">
    <location>
        <begin position="188"/>
        <end position="207"/>
    </location>
</feature>
<feature type="transmembrane region" description="Helical" evidence="8">
    <location>
        <begin position="463"/>
        <end position="483"/>
    </location>
</feature>
<dbReference type="Pfam" id="PF00999">
    <property type="entry name" value="Na_H_Exchanger"/>
    <property type="match status" value="1"/>
</dbReference>
<keyword evidence="4" id="KW-0630">Potassium</keyword>
<proteinExistence type="inferred from homology"/>
<dbReference type="InterPro" id="IPR006153">
    <property type="entry name" value="Cation/H_exchanger_TM"/>
</dbReference>
<keyword evidence="11" id="KW-1185">Reference proteome</keyword>
<dbReference type="RefSeq" id="WP_111898441.1">
    <property type="nucleotide sequence ID" value="NZ_CP033459.1"/>
</dbReference>
<dbReference type="GO" id="GO:0016020">
    <property type="term" value="C:membrane"/>
    <property type="evidence" value="ECO:0007669"/>
    <property type="project" value="UniProtKB-SubCell"/>
</dbReference>
<evidence type="ECO:0000313" key="10">
    <source>
        <dbReference type="EMBL" id="QFQ12261.1"/>
    </source>
</evidence>
<dbReference type="PANTHER" id="PTHR42751">
    <property type="entry name" value="SODIUM/HYDROGEN EXCHANGER FAMILY/TRKA DOMAIN PROTEIN"/>
    <property type="match status" value="1"/>
</dbReference>
<feature type="transmembrane region" description="Helical" evidence="8">
    <location>
        <begin position="58"/>
        <end position="77"/>
    </location>
</feature>
<evidence type="ECO:0000259" key="9">
    <source>
        <dbReference type="PROSITE" id="PS51202"/>
    </source>
</evidence>
<dbReference type="InterPro" id="IPR006037">
    <property type="entry name" value="RCK_C"/>
</dbReference>
<feature type="transmembrane region" description="Helical" evidence="8">
    <location>
        <begin position="89"/>
        <end position="110"/>
    </location>
</feature>
<feature type="transmembrane region" description="Helical" evidence="8">
    <location>
        <begin position="504"/>
        <end position="525"/>
    </location>
</feature>
<feature type="transmembrane region" description="Helical" evidence="8">
    <location>
        <begin position="531"/>
        <end position="549"/>
    </location>
</feature>
<feature type="transmembrane region" description="Helical" evidence="8">
    <location>
        <begin position="6"/>
        <end position="22"/>
    </location>
</feature>
<evidence type="ECO:0000256" key="8">
    <source>
        <dbReference type="SAM" id="Phobius"/>
    </source>
</evidence>
<dbReference type="Gene3D" id="3.30.70.1450">
    <property type="entry name" value="Regulator of K+ conductance, C-terminal domain"/>
    <property type="match status" value="2"/>
</dbReference>
<feature type="transmembrane region" description="Helical" evidence="8">
    <location>
        <begin position="147"/>
        <end position="168"/>
    </location>
</feature>
<dbReference type="PANTHER" id="PTHR42751:SF3">
    <property type="entry name" value="SODIUM_GLUTAMATE SYMPORTER"/>
    <property type="match status" value="1"/>
</dbReference>
<gene>
    <name evidence="10" type="ORF">C7Y71_004070</name>
</gene>
<evidence type="ECO:0000256" key="5">
    <source>
        <dbReference type="ARBA" id="ARBA00022692"/>
    </source>
</evidence>
<feature type="transmembrane region" description="Helical" evidence="8">
    <location>
        <begin position="29"/>
        <end position="46"/>
    </location>
</feature>
<evidence type="ECO:0000256" key="3">
    <source>
        <dbReference type="ARBA" id="ARBA00022448"/>
    </source>
</evidence>
<evidence type="ECO:0000313" key="11">
    <source>
        <dbReference type="Proteomes" id="UP000249375"/>
    </source>
</evidence>
<dbReference type="GO" id="GO:0006813">
    <property type="term" value="P:potassium ion transport"/>
    <property type="evidence" value="ECO:0007669"/>
    <property type="project" value="UniProtKB-KW"/>
</dbReference>
<name>A0A5P8E5M1_9BACT</name>
<dbReference type="Gene3D" id="1.20.1530.20">
    <property type="match status" value="1"/>
</dbReference>
<keyword evidence="4" id="KW-0633">Potassium transport</keyword>
<feature type="transmembrane region" description="Helical" evidence="8">
    <location>
        <begin position="428"/>
        <end position="451"/>
    </location>
</feature>